<gene>
    <name evidence="2" type="ORF">AMOR_24370</name>
</gene>
<dbReference type="PANTHER" id="PTHR46401">
    <property type="entry name" value="GLYCOSYLTRANSFERASE WBBK-RELATED"/>
    <property type="match status" value="1"/>
</dbReference>
<evidence type="ECO:0000313" key="2">
    <source>
        <dbReference type="EMBL" id="BDG03441.1"/>
    </source>
</evidence>
<accession>A0ABM7WVA7</accession>
<sequence>MDEQYPRVLVVNGHPFTTTSATGLTLNSLFRGWPRDKLACLYTVDLPTSADVCETYWQLSVADIPLARVAYRVLGKPGTRQRRDAHAPQGSDQERKLLEMSPGSSAALEWVKRVVNKHALLHLQRYRVPESMWEAIRRFRPQILYSMLGANPIMRLVLDVRERCRVPVVPHLMDDWPTTLYGASAFRTVLRSRMKRDFDRILACSPVRLTIGSEMAQEYLRRYGGEFTPFMNAVEPEWLVPSDAPSTNRRRVRVTYVGGLHLNRWKSLREVGTALAALSGEGLDSELLVYTQTHFANEAKQLEMPGVIRVMRALPPSEVPAVLRDSDILLHVESFDTDARTYARYSVSTKIPECMGAGRPILAYGPGELASVRYVVDSGAGVAVGTRDERVLAACLRELIRSAAVRQRLGSRGFEVASTRHHASRQREEFRGILGHVAFPALQGRRDDRAR</sequence>
<protein>
    <recommendedName>
        <fullName evidence="4">Glycosyltransferase subfamily 4-like N-terminal domain-containing protein</fullName>
    </recommendedName>
</protein>
<evidence type="ECO:0008006" key="4">
    <source>
        <dbReference type="Google" id="ProtNLM"/>
    </source>
</evidence>
<dbReference type="PANTHER" id="PTHR46401:SF2">
    <property type="entry name" value="GLYCOSYLTRANSFERASE WBBK-RELATED"/>
    <property type="match status" value="1"/>
</dbReference>
<dbReference type="Gene3D" id="3.40.50.2000">
    <property type="entry name" value="Glycogen Phosphorylase B"/>
    <property type="match status" value="1"/>
</dbReference>
<keyword evidence="3" id="KW-1185">Reference proteome</keyword>
<dbReference type="EMBL" id="AP025591">
    <property type="protein sequence ID" value="BDG03441.1"/>
    <property type="molecule type" value="Genomic_DNA"/>
</dbReference>
<reference evidence="3" key="1">
    <citation type="journal article" date="2022" name="Int. J. Syst. Evol. Microbiol.">
        <title>Anaeromyxobacter oryzae sp. nov., Anaeromyxobacter diazotrophicus sp. nov. and Anaeromyxobacter paludicola sp. nov., isolated from paddy soils.</title>
        <authorList>
            <person name="Itoh H."/>
            <person name="Xu Z."/>
            <person name="Mise K."/>
            <person name="Masuda Y."/>
            <person name="Ushijima N."/>
            <person name="Hayakawa C."/>
            <person name="Shiratori Y."/>
            <person name="Senoo K."/>
        </authorList>
    </citation>
    <scope>NUCLEOTIDE SEQUENCE [LARGE SCALE GENOMIC DNA]</scope>
    <source>
        <strain evidence="3">Red232</strain>
    </source>
</reference>
<keyword evidence="1" id="KW-0808">Transferase</keyword>
<proteinExistence type="predicted"/>
<dbReference type="Proteomes" id="UP001162891">
    <property type="component" value="Chromosome"/>
</dbReference>
<dbReference type="SUPFAM" id="SSF53756">
    <property type="entry name" value="UDP-Glycosyltransferase/glycogen phosphorylase"/>
    <property type="match status" value="1"/>
</dbReference>
<evidence type="ECO:0000256" key="1">
    <source>
        <dbReference type="ARBA" id="ARBA00022679"/>
    </source>
</evidence>
<name>A0ABM7WVA7_9BACT</name>
<dbReference type="RefSeq" id="WP_248361454.1">
    <property type="nucleotide sequence ID" value="NZ_AP025591.1"/>
</dbReference>
<evidence type="ECO:0000313" key="3">
    <source>
        <dbReference type="Proteomes" id="UP001162891"/>
    </source>
</evidence>
<organism evidence="2 3">
    <name type="scientific">Anaeromyxobacter oryzae</name>
    <dbReference type="NCBI Taxonomy" id="2918170"/>
    <lineage>
        <taxon>Bacteria</taxon>
        <taxon>Pseudomonadati</taxon>
        <taxon>Myxococcota</taxon>
        <taxon>Myxococcia</taxon>
        <taxon>Myxococcales</taxon>
        <taxon>Cystobacterineae</taxon>
        <taxon>Anaeromyxobacteraceae</taxon>
        <taxon>Anaeromyxobacter</taxon>
    </lineage>
</organism>